<comment type="subcellular location">
    <subcellularLocation>
        <location evidence="2">Secreted</location>
    </subcellularLocation>
</comment>
<evidence type="ECO:0000256" key="8">
    <source>
        <dbReference type="ARBA" id="ARBA00023157"/>
    </source>
</evidence>
<dbReference type="GO" id="GO:0019731">
    <property type="term" value="P:antibacterial humoral response"/>
    <property type="evidence" value="ECO:0007669"/>
    <property type="project" value="TreeGrafter"/>
</dbReference>
<proteinExistence type="predicted"/>
<dbReference type="InterPro" id="IPR050514">
    <property type="entry name" value="WAP_four-disulfide_core"/>
</dbReference>
<evidence type="ECO:0000256" key="5">
    <source>
        <dbReference type="ARBA" id="ARBA00022690"/>
    </source>
</evidence>
<dbReference type="GO" id="GO:0045087">
    <property type="term" value="P:innate immune response"/>
    <property type="evidence" value="ECO:0007669"/>
    <property type="project" value="TreeGrafter"/>
</dbReference>
<dbReference type="Proteomes" id="UP000551758">
    <property type="component" value="Unassembled WGS sequence"/>
</dbReference>
<keyword evidence="5" id="KW-0646">Protease inhibitor</keyword>
<comment type="function">
    <text evidence="1">Putative acid-stable proteinase inhibitor.</text>
</comment>
<dbReference type="InterPro" id="IPR008197">
    <property type="entry name" value="WAP_dom"/>
</dbReference>
<evidence type="ECO:0000256" key="3">
    <source>
        <dbReference type="ARBA" id="ARBA00017105"/>
    </source>
</evidence>
<evidence type="ECO:0000313" key="11">
    <source>
        <dbReference type="Proteomes" id="UP000551758"/>
    </source>
</evidence>
<keyword evidence="8" id="KW-1015">Disulfide bond</keyword>
<dbReference type="PRINTS" id="PR00003">
    <property type="entry name" value="4DISULPHCORE"/>
</dbReference>
<keyword evidence="6" id="KW-0732">Signal</keyword>
<name>A0A7J7EPC9_DICBM</name>
<feature type="non-terminal residue" evidence="10">
    <location>
        <position position="73"/>
    </location>
</feature>
<dbReference type="Gene3D" id="4.10.75.10">
    <property type="entry name" value="Elafin-like"/>
    <property type="match status" value="2"/>
</dbReference>
<evidence type="ECO:0000313" key="10">
    <source>
        <dbReference type="EMBL" id="KAF5917501.1"/>
    </source>
</evidence>
<evidence type="ECO:0000256" key="4">
    <source>
        <dbReference type="ARBA" id="ARBA00022525"/>
    </source>
</evidence>
<accession>A0A7J7EPC9</accession>
<gene>
    <name evidence="10" type="ORF">HPG69_017393</name>
</gene>
<dbReference type="GO" id="GO:0004867">
    <property type="term" value="F:serine-type endopeptidase inhibitor activity"/>
    <property type="evidence" value="ECO:0007669"/>
    <property type="project" value="TreeGrafter"/>
</dbReference>
<dbReference type="AlphaFoldDB" id="A0A7J7EPC9"/>
<keyword evidence="11" id="KW-1185">Reference proteome</keyword>
<dbReference type="GO" id="GO:0005615">
    <property type="term" value="C:extracellular space"/>
    <property type="evidence" value="ECO:0007669"/>
    <property type="project" value="TreeGrafter"/>
</dbReference>
<feature type="domain" description="WAP" evidence="9">
    <location>
        <begin position="25"/>
        <end position="72"/>
    </location>
</feature>
<protein>
    <recommendedName>
        <fullName evidence="3">WAP four-disulfide core domain protein 5</fullName>
    </recommendedName>
</protein>
<dbReference type="PANTHER" id="PTHR19441">
    <property type="entry name" value="WHEY ACDIC PROTEIN WAP"/>
    <property type="match status" value="1"/>
</dbReference>
<evidence type="ECO:0000256" key="2">
    <source>
        <dbReference type="ARBA" id="ARBA00004613"/>
    </source>
</evidence>
<dbReference type="SMART" id="SM00217">
    <property type="entry name" value="WAP"/>
    <property type="match status" value="1"/>
</dbReference>
<dbReference type="EMBL" id="JACDTQ010002544">
    <property type="protein sequence ID" value="KAF5917501.1"/>
    <property type="molecule type" value="Genomic_DNA"/>
</dbReference>
<evidence type="ECO:0000256" key="7">
    <source>
        <dbReference type="ARBA" id="ARBA00022737"/>
    </source>
</evidence>
<dbReference type="PROSITE" id="PS51390">
    <property type="entry name" value="WAP"/>
    <property type="match status" value="1"/>
</dbReference>
<keyword evidence="4" id="KW-0964">Secreted</keyword>
<sequence>MDDSQCPSRMKCCSRACSRQCVRMVSVKPGSCPKDALRCLSPIQHLCRTDTDCRGSRRCCPGACGRDCRNPVR</sequence>
<reference evidence="10 11" key="1">
    <citation type="journal article" date="2020" name="Mol. Biol. Evol.">
        <title>Interspecific Gene Flow and the Evolution of Specialization in Black and White Rhinoceros.</title>
        <authorList>
            <person name="Moodley Y."/>
            <person name="Westbury M.V."/>
            <person name="Russo I.M."/>
            <person name="Gopalakrishnan S."/>
            <person name="Rakotoarivelo A."/>
            <person name="Olsen R.A."/>
            <person name="Prost S."/>
            <person name="Tunstall T."/>
            <person name="Ryder O.A."/>
            <person name="Dalen L."/>
            <person name="Bruford M.W."/>
        </authorList>
    </citation>
    <scope>NUCLEOTIDE SEQUENCE [LARGE SCALE GENOMIC DNA]</scope>
    <source>
        <strain evidence="10">SBR-YM</strain>
        <tissue evidence="10">Skin</tissue>
    </source>
</reference>
<dbReference type="Pfam" id="PF00095">
    <property type="entry name" value="WAP"/>
    <property type="match status" value="2"/>
</dbReference>
<evidence type="ECO:0000259" key="9">
    <source>
        <dbReference type="PROSITE" id="PS51390"/>
    </source>
</evidence>
<dbReference type="PANTHER" id="PTHR19441:SF39">
    <property type="entry name" value="WAP FOUR-DISULFIDE CORE DOMAIN PROTEIN 5"/>
    <property type="match status" value="1"/>
</dbReference>
<organism evidence="10 11">
    <name type="scientific">Diceros bicornis minor</name>
    <name type="common">South-central black rhinoceros</name>
    <dbReference type="NCBI Taxonomy" id="77932"/>
    <lineage>
        <taxon>Eukaryota</taxon>
        <taxon>Metazoa</taxon>
        <taxon>Chordata</taxon>
        <taxon>Craniata</taxon>
        <taxon>Vertebrata</taxon>
        <taxon>Euteleostomi</taxon>
        <taxon>Mammalia</taxon>
        <taxon>Eutheria</taxon>
        <taxon>Laurasiatheria</taxon>
        <taxon>Perissodactyla</taxon>
        <taxon>Rhinocerotidae</taxon>
        <taxon>Diceros</taxon>
    </lineage>
</organism>
<comment type="caution">
    <text evidence="10">The sequence shown here is derived from an EMBL/GenBank/DDBJ whole genome shotgun (WGS) entry which is preliminary data.</text>
</comment>
<dbReference type="InterPro" id="IPR036645">
    <property type="entry name" value="Elafin-like_sf"/>
</dbReference>
<evidence type="ECO:0000256" key="6">
    <source>
        <dbReference type="ARBA" id="ARBA00022729"/>
    </source>
</evidence>
<dbReference type="SUPFAM" id="SSF57256">
    <property type="entry name" value="Elafin-like"/>
    <property type="match status" value="1"/>
</dbReference>
<keyword evidence="7" id="KW-0677">Repeat</keyword>
<evidence type="ECO:0000256" key="1">
    <source>
        <dbReference type="ARBA" id="ARBA00003209"/>
    </source>
</evidence>